<reference evidence="4" key="1">
    <citation type="submission" date="2015-04" db="EMBL/GenBank/DDBJ databases">
        <authorList>
            <person name="Schardt J."/>
            <person name="Mueller-Herbst S."/>
            <person name="Scherer S."/>
            <person name="Huptas C."/>
        </authorList>
    </citation>
    <scope>NUCLEOTIDE SEQUENCE [LARGE SCALE GENOMIC DNA]</scope>
    <source>
        <strain evidence="4">Kiel-L1</strain>
    </source>
</reference>
<dbReference type="PANTHER" id="PTHR43428:SF1">
    <property type="entry name" value="ARSENATE REDUCTASE"/>
    <property type="match status" value="1"/>
</dbReference>
<name>A0A3D8TPX4_9LIST</name>
<dbReference type="SMART" id="SM00226">
    <property type="entry name" value="LMWPc"/>
    <property type="match status" value="1"/>
</dbReference>
<dbReference type="InterPro" id="IPR036196">
    <property type="entry name" value="Ptyr_pPase_sf"/>
</dbReference>
<dbReference type="InterPro" id="IPR023485">
    <property type="entry name" value="Ptyr_pPase"/>
</dbReference>
<dbReference type="SUPFAM" id="SSF52788">
    <property type="entry name" value="Phosphotyrosine protein phosphatases I"/>
    <property type="match status" value="1"/>
</dbReference>
<sequence length="141" mass="16250">MPKKLIYFLSQSHIRSLIAEAWAKKLKLPDVTFISGSWLKARKTHFVSEALQEFAIDTPSSLSYVPSQKLLAKADLIITIYDSTYEIAPHYPEALQKKVVYWDIKDPEHAKSTHSKWAIYQEICEQIAVLVKSLKKQFIEV</sequence>
<evidence type="ECO:0000313" key="3">
    <source>
        <dbReference type="EMBL" id="RDX00880.1"/>
    </source>
</evidence>
<evidence type="ECO:0000313" key="4">
    <source>
        <dbReference type="Proteomes" id="UP000257055"/>
    </source>
</evidence>
<protein>
    <submittedName>
        <fullName evidence="3">Arsenate reductase</fullName>
    </submittedName>
</protein>
<organism evidence="3 4">
    <name type="scientific">Listeria kieliensis</name>
    <dbReference type="NCBI Taxonomy" id="1621700"/>
    <lineage>
        <taxon>Bacteria</taxon>
        <taxon>Bacillati</taxon>
        <taxon>Bacillota</taxon>
        <taxon>Bacilli</taxon>
        <taxon>Bacillales</taxon>
        <taxon>Listeriaceae</taxon>
        <taxon>Listeria</taxon>
    </lineage>
</organism>
<evidence type="ECO:0000256" key="1">
    <source>
        <dbReference type="ARBA" id="ARBA00022849"/>
    </source>
</evidence>
<accession>A0A3D8TPX4</accession>
<dbReference type="GO" id="GO:0046685">
    <property type="term" value="P:response to arsenic-containing substance"/>
    <property type="evidence" value="ECO:0007669"/>
    <property type="project" value="UniProtKB-KW"/>
</dbReference>
<dbReference type="Gene3D" id="3.40.50.2300">
    <property type="match status" value="1"/>
</dbReference>
<gene>
    <name evidence="3" type="ORF">UR08_07905</name>
</gene>
<keyword evidence="1" id="KW-0059">Arsenical resistance</keyword>
<proteinExistence type="predicted"/>
<dbReference type="PANTHER" id="PTHR43428">
    <property type="entry name" value="ARSENATE REDUCTASE"/>
    <property type="match status" value="1"/>
</dbReference>
<dbReference type="EMBL" id="LARY01000002">
    <property type="protein sequence ID" value="RDX00880.1"/>
    <property type="molecule type" value="Genomic_DNA"/>
</dbReference>
<dbReference type="AlphaFoldDB" id="A0A3D8TPX4"/>
<evidence type="ECO:0000259" key="2">
    <source>
        <dbReference type="SMART" id="SM00226"/>
    </source>
</evidence>
<feature type="domain" description="Phosphotyrosine protein phosphatase I" evidence="2">
    <location>
        <begin position="4"/>
        <end position="137"/>
    </location>
</feature>
<dbReference type="RefSeq" id="WP_115753131.1">
    <property type="nucleotide sequence ID" value="NZ_LARY01000002.1"/>
</dbReference>
<dbReference type="Proteomes" id="UP000257055">
    <property type="component" value="Unassembled WGS sequence"/>
</dbReference>
<keyword evidence="4" id="KW-1185">Reference proteome</keyword>
<comment type="caution">
    <text evidence="3">The sequence shown here is derived from an EMBL/GenBank/DDBJ whole genome shotgun (WGS) entry which is preliminary data.</text>
</comment>